<name>A0A1E3PN76_9ASCO</name>
<evidence type="ECO:0000256" key="6">
    <source>
        <dbReference type="ARBA" id="ARBA00023065"/>
    </source>
</evidence>
<keyword evidence="7 9" id="KW-0472">Membrane</keyword>
<evidence type="ECO:0000313" key="11">
    <source>
        <dbReference type="Proteomes" id="UP000095009"/>
    </source>
</evidence>
<feature type="transmembrane region" description="Helical" evidence="9">
    <location>
        <begin position="206"/>
        <end position="233"/>
    </location>
</feature>
<evidence type="ECO:0000256" key="8">
    <source>
        <dbReference type="SAM" id="MobiDB-lite"/>
    </source>
</evidence>
<feature type="transmembrane region" description="Helical" evidence="9">
    <location>
        <begin position="116"/>
        <end position="136"/>
    </location>
</feature>
<keyword evidence="11" id="KW-1185">Reference proteome</keyword>
<dbReference type="GO" id="GO:0005768">
    <property type="term" value="C:endosome"/>
    <property type="evidence" value="ECO:0007669"/>
    <property type="project" value="EnsemblFungi"/>
</dbReference>
<feature type="transmembrane region" description="Helical" evidence="9">
    <location>
        <begin position="56"/>
        <end position="78"/>
    </location>
</feature>
<comment type="subcellular location">
    <subcellularLocation>
        <location evidence="1">Endomembrane system</location>
        <topology evidence="1">Multi-pass membrane protein</topology>
    </subcellularLocation>
</comment>
<dbReference type="STRING" id="857566.A0A1E3PN76"/>
<dbReference type="GO" id="GO:0015344">
    <property type="term" value="F:siderophore uptake transmembrane transporter activity"/>
    <property type="evidence" value="ECO:0007669"/>
    <property type="project" value="EnsemblFungi"/>
</dbReference>
<evidence type="ECO:0000256" key="3">
    <source>
        <dbReference type="ARBA" id="ARBA00022448"/>
    </source>
</evidence>
<feature type="transmembrane region" description="Helical" evidence="9">
    <location>
        <begin position="377"/>
        <end position="398"/>
    </location>
</feature>
<feature type="transmembrane region" description="Helical" evidence="9">
    <location>
        <begin position="338"/>
        <end position="365"/>
    </location>
</feature>
<dbReference type="Gene3D" id="1.20.1250.20">
    <property type="entry name" value="MFS general substrate transporter like domains"/>
    <property type="match status" value="2"/>
</dbReference>
<dbReference type="SUPFAM" id="SSF103473">
    <property type="entry name" value="MFS general substrate transporter"/>
    <property type="match status" value="1"/>
</dbReference>
<feature type="transmembrane region" description="Helical" evidence="9">
    <location>
        <begin position="148"/>
        <end position="168"/>
    </location>
</feature>
<organism evidence="10 11">
    <name type="scientific">Nadsonia fulvescens var. elongata DSM 6958</name>
    <dbReference type="NCBI Taxonomy" id="857566"/>
    <lineage>
        <taxon>Eukaryota</taxon>
        <taxon>Fungi</taxon>
        <taxon>Dikarya</taxon>
        <taxon>Ascomycota</taxon>
        <taxon>Saccharomycotina</taxon>
        <taxon>Dipodascomycetes</taxon>
        <taxon>Dipodascales</taxon>
        <taxon>Dipodascales incertae sedis</taxon>
        <taxon>Nadsonia</taxon>
    </lineage>
</organism>
<keyword evidence="5 9" id="KW-1133">Transmembrane helix</keyword>
<dbReference type="GO" id="GO:0005774">
    <property type="term" value="C:vacuolar membrane"/>
    <property type="evidence" value="ECO:0007669"/>
    <property type="project" value="TreeGrafter"/>
</dbReference>
<sequence>MNYLSPHNSENNEKGHKVQFSAETSSTDSEKNNQETLGVRKVKVISQQYGTVGRGFVYFSTFLVAYAYGLDSTLRYIFQATATNSYAQHSLLSTINVIRSIIAVAAQPTIARLSDVFGRVELFVASILFYTVGTIIESQAYDVQRFAGGAILYQVGFTGCILLLEVLIADLSFLNWRLFCSFVPALPFIINTWVGANVSAAIGDRWSWGIGMWAIIFPVACLPLIFCLVHMAWRAKKNGDMDQFKHERSDYQRLGLKGLLIDLFWKLDVIGVILLVAFLACFLTPFTLAGGVSANWKKANILAPLIIGFLCLPAFVYWESKAKFPVTPIHLLKDRGVWAALCIGCFINFVWYMQGDFMYTVLIVAVNESVTSATRIVSLYSFVSVITGTLLGIVVVYVRRLKGFIVFGAVIWLVSMGMLVHFRGGTSSHEGIIGSLCLMGFGAGFFTYSTQASIQSCVTHAHMAVITSIYLASYNVGSALGGTISGAIWTQVLPNQIAKHLSPELTALAYGSPFTFIIDYPWGTVEREGVVIAYRYVQKLLCIVGVTLCMPLIGFTLLLRDKKLGSVQSIEDLNPSDEARPKFN</sequence>
<keyword evidence="3" id="KW-0813">Transport</keyword>
<keyword evidence="6" id="KW-0406">Ion transport</keyword>
<gene>
    <name evidence="10" type="ORF">NADFUDRAFT_21345</name>
</gene>
<dbReference type="AlphaFoldDB" id="A0A1E3PN76"/>
<feature type="transmembrane region" description="Helical" evidence="9">
    <location>
        <begin position="301"/>
        <end position="318"/>
    </location>
</feature>
<dbReference type="EMBL" id="KV454407">
    <property type="protein sequence ID" value="ODQ66885.1"/>
    <property type="molecule type" value="Genomic_DNA"/>
</dbReference>
<evidence type="ECO:0000313" key="10">
    <source>
        <dbReference type="EMBL" id="ODQ66885.1"/>
    </source>
</evidence>
<dbReference type="Proteomes" id="UP000095009">
    <property type="component" value="Unassembled WGS sequence"/>
</dbReference>
<evidence type="ECO:0000256" key="2">
    <source>
        <dbReference type="ARBA" id="ARBA00008335"/>
    </source>
</evidence>
<dbReference type="OrthoDB" id="2241241at2759"/>
<evidence type="ECO:0000256" key="1">
    <source>
        <dbReference type="ARBA" id="ARBA00004127"/>
    </source>
</evidence>
<dbReference type="InterPro" id="IPR036259">
    <property type="entry name" value="MFS_trans_sf"/>
</dbReference>
<feature type="transmembrane region" description="Helical" evidence="9">
    <location>
        <begin position="404"/>
        <end position="422"/>
    </location>
</feature>
<dbReference type="GO" id="GO:0015891">
    <property type="term" value="P:siderophore transport"/>
    <property type="evidence" value="ECO:0007669"/>
    <property type="project" value="EnsemblFungi"/>
</dbReference>
<feature type="transmembrane region" description="Helical" evidence="9">
    <location>
        <begin position="269"/>
        <end position="289"/>
    </location>
</feature>
<accession>A0A1E3PN76</accession>
<dbReference type="PANTHER" id="PTHR23501:SF92">
    <property type="entry name" value="GLUTATHIONE EXCHANGER 1-RELATED"/>
    <property type="match status" value="1"/>
</dbReference>
<comment type="similarity">
    <text evidence="2">Belongs to the major facilitator superfamily.</text>
</comment>
<reference evidence="10 11" key="1">
    <citation type="journal article" date="2016" name="Proc. Natl. Acad. Sci. U.S.A.">
        <title>Comparative genomics of biotechnologically important yeasts.</title>
        <authorList>
            <person name="Riley R."/>
            <person name="Haridas S."/>
            <person name="Wolfe K.H."/>
            <person name="Lopes M.R."/>
            <person name="Hittinger C.T."/>
            <person name="Goeker M."/>
            <person name="Salamov A.A."/>
            <person name="Wisecaver J.H."/>
            <person name="Long T.M."/>
            <person name="Calvey C.H."/>
            <person name="Aerts A.L."/>
            <person name="Barry K.W."/>
            <person name="Choi C."/>
            <person name="Clum A."/>
            <person name="Coughlan A.Y."/>
            <person name="Deshpande S."/>
            <person name="Douglass A.P."/>
            <person name="Hanson S.J."/>
            <person name="Klenk H.-P."/>
            <person name="LaButti K.M."/>
            <person name="Lapidus A."/>
            <person name="Lindquist E.A."/>
            <person name="Lipzen A.M."/>
            <person name="Meier-Kolthoff J.P."/>
            <person name="Ohm R.A."/>
            <person name="Otillar R.P."/>
            <person name="Pangilinan J.L."/>
            <person name="Peng Y."/>
            <person name="Rokas A."/>
            <person name="Rosa C.A."/>
            <person name="Scheuner C."/>
            <person name="Sibirny A.A."/>
            <person name="Slot J.C."/>
            <person name="Stielow J.B."/>
            <person name="Sun H."/>
            <person name="Kurtzman C.P."/>
            <person name="Blackwell M."/>
            <person name="Grigoriev I.V."/>
            <person name="Jeffries T.W."/>
        </authorList>
    </citation>
    <scope>NUCLEOTIDE SEQUENCE [LARGE SCALE GENOMIC DNA]</scope>
    <source>
        <strain evidence="10 11">DSM 6958</strain>
    </source>
</reference>
<feature type="region of interest" description="Disordered" evidence="8">
    <location>
        <begin position="1"/>
        <end position="34"/>
    </location>
</feature>
<evidence type="ECO:0000256" key="9">
    <source>
        <dbReference type="SAM" id="Phobius"/>
    </source>
</evidence>
<dbReference type="GO" id="GO:0005886">
    <property type="term" value="C:plasma membrane"/>
    <property type="evidence" value="ECO:0007669"/>
    <property type="project" value="TreeGrafter"/>
</dbReference>
<evidence type="ECO:0000256" key="4">
    <source>
        <dbReference type="ARBA" id="ARBA00022692"/>
    </source>
</evidence>
<evidence type="ECO:0000256" key="5">
    <source>
        <dbReference type="ARBA" id="ARBA00022989"/>
    </source>
</evidence>
<dbReference type="FunFam" id="1.20.1250.20:FF:000197">
    <property type="entry name" value="Siderophore iron transporter 1"/>
    <property type="match status" value="1"/>
</dbReference>
<protein>
    <submittedName>
        <fullName evidence="10">MFS general substrate transporter</fullName>
    </submittedName>
</protein>
<proteinExistence type="inferred from homology"/>
<keyword evidence="4 9" id="KW-0812">Transmembrane</keyword>
<feature type="transmembrane region" description="Helical" evidence="9">
    <location>
        <begin position="431"/>
        <end position="449"/>
    </location>
</feature>
<evidence type="ECO:0000256" key="7">
    <source>
        <dbReference type="ARBA" id="ARBA00023136"/>
    </source>
</evidence>
<feature type="transmembrane region" description="Helical" evidence="9">
    <location>
        <begin position="174"/>
        <end position="194"/>
    </location>
</feature>
<dbReference type="PANTHER" id="PTHR23501">
    <property type="entry name" value="MAJOR FACILITATOR SUPERFAMILY"/>
    <property type="match status" value="1"/>
</dbReference>
<feature type="transmembrane region" description="Helical" evidence="9">
    <location>
        <begin position="536"/>
        <end position="559"/>
    </location>
</feature>